<proteinExistence type="predicted"/>
<protein>
    <recommendedName>
        <fullName evidence="7">RING-type E3 ubiquitin transferase</fullName>
    </recommendedName>
</protein>
<dbReference type="OMA" id="MAFPLHD"/>
<keyword evidence="2 3" id="KW-0040">ANK repeat</keyword>
<dbReference type="PANTHER" id="PTHR24171">
    <property type="entry name" value="ANKYRIN REPEAT DOMAIN-CONTAINING PROTEIN 39-RELATED"/>
    <property type="match status" value="1"/>
</dbReference>
<dbReference type="InterPro" id="IPR002110">
    <property type="entry name" value="Ankyrin_rpt"/>
</dbReference>
<evidence type="ECO:0000313" key="6">
    <source>
        <dbReference type="Proteomes" id="UP000751190"/>
    </source>
</evidence>
<dbReference type="Pfam" id="PF13857">
    <property type="entry name" value="Ank_5"/>
    <property type="match status" value="1"/>
</dbReference>
<dbReference type="Gene3D" id="1.25.40.20">
    <property type="entry name" value="Ankyrin repeat-containing domain"/>
    <property type="match status" value="2"/>
</dbReference>
<feature type="compositionally biased region" description="Low complexity" evidence="4">
    <location>
        <begin position="264"/>
        <end position="279"/>
    </location>
</feature>
<evidence type="ECO:0000256" key="3">
    <source>
        <dbReference type="PROSITE-ProRule" id="PRU00023"/>
    </source>
</evidence>
<feature type="repeat" description="ANK" evidence="3">
    <location>
        <begin position="75"/>
        <end position="107"/>
    </location>
</feature>
<evidence type="ECO:0000313" key="5">
    <source>
        <dbReference type="EMBL" id="KAG8466073.1"/>
    </source>
</evidence>
<dbReference type="PROSITE" id="PS50297">
    <property type="entry name" value="ANK_REP_REGION"/>
    <property type="match status" value="2"/>
</dbReference>
<name>A0A8J6CFW2_DIALT</name>
<dbReference type="EMBL" id="JAGTXO010000009">
    <property type="protein sequence ID" value="KAG8466073.1"/>
    <property type="molecule type" value="Genomic_DNA"/>
</dbReference>
<dbReference type="PROSITE" id="PS50088">
    <property type="entry name" value="ANK_REPEAT"/>
    <property type="match status" value="2"/>
</dbReference>
<organism evidence="5 6">
    <name type="scientific">Diacronema lutheri</name>
    <name type="common">Unicellular marine alga</name>
    <name type="synonym">Monochrysis lutheri</name>
    <dbReference type="NCBI Taxonomy" id="2081491"/>
    <lineage>
        <taxon>Eukaryota</taxon>
        <taxon>Haptista</taxon>
        <taxon>Haptophyta</taxon>
        <taxon>Pavlovophyceae</taxon>
        <taxon>Pavlovales</taxon>
        <taxon>Pavlovaceae</taxon>
        <taxon>Diacronema</taxon>
    </lineage>
</organism>
<reference evidence="5" key="1">
    <citation type="submission" date="2021-05" db="EMBL/GenBank/DDBJ databases">
        <title>The genome of the haptophyte Pavlova lutheri (Diacronema luteri, Pavlovales) - a model for lipid biosynthesis in eukaryotic algae.</title>
        <authorList>
            <person name="Hulatt C.J."/>
            <person name="Posewitz M.C."/>
        </authorList>
    </citation>
    <scope>NUCLEOTIDE SEQUENCE</scope>
    <source>
        <strain evidence="5">NIVA-4/92</strain>
    </source>
</reference>
<dbReference type="SUPFAM" id="SSF48403">
    <property type="entry name" value="Ankyrin repeat"/>
    <property type="match status" value="1"/>
</dbReference>
<dbReference type="InterPro" id="IPR036770">
    <property type="entry name" value="Ankyrin_rpt-contain_sf"/>
</dbReference>
<accession>A0A8J6CFW2</accession>
<keyword evidence="6" id="KW-1185">Reference proteome</keyword>
<keyword evidence="1" id="KW-0677">Repeat</keyword>
<comment type="caution">
    <text evidence="5">The sequence shown here is derived from an EMBL/GenBank/DDBJ whole genome shotgun (WGS) entry which is preliminary data.</text>
</comment>
<feature type="repeat" description="ANK" evidence="3">
    <location>
        <begin position="42"/>
        <end position="74"/>
    </location>
</feature>
<dbReference type="SMART" id="SM00248">
    <property type="entry name" value="ANK"/>
    <property type="match status" value="3"/>
</dbReference>
<evidence type="ECO:0008006" key="7">
    <source>
        <dbReference type="Google" id="ProtNLM"/>
    </source>
</evidence>
<gene>
    <name evidence="5" type="ORF">KFE25_005643</name>
</gene>
<evidence type="ECO:0000256" key="1">
    <source>
        <dbReference type="ARBA" id="ARBA00022737"/>
    </source>
</evidence>
<evidence type="ECO:0000256" key="2">
    <source>
        <dbReference type="ARBA" id="ARBA00023043"/>
    </source>
</evidence>
<dbReference type="PANTHER" id="PTHR24171:SF9">
    <property type="entry name" value="ANKYRIN REPEAT DOMAIN-CONTAINING PROTEIN 39"/>
    <property type="match status" value="1"/>
</dbReference>
<feature type="compositionally biased region" description="Gly residues" evidence="4">
    <location>
        <begin position="248"/>
        <end position="263"/>
    </location>
</feature>
<sequence>MPARLDPIRVDHMLATAVHRGDVRAVHEMLAHGAVASAANEFGMTPLHVAAEMGHFDVALALCERGASTRAANASGETALHIAAREGDAALAELLLRHGASATQADRWGRTPADLADDVDDAAERFDVLQLLSRAAGPAGGRELRASERAQGLVMGVRVAQITHATAVAAAPRAPAADDGGGAVAAPLARALGPRPAAKGVDGLVVHAAAVSASRGTVVAIGTDSDDGSFHSIVELTPSGTVLKQRGGARGSARGGGGGGDDGAGASEAEGAGTARADAAPPPATPPLPLVSTGAGGRRASAAGTLAGGARAQGASAARAEAAPGEGGCSCQSPVAP</sequence>
<evidence type="ECO:0000256" key="4">
    <source>
        <dbReference type="SAM" id="MobiDB-lite"/>
    </source>
</evidence>
<dbReference type="PRINTS" id="PR01415">
    <property type="entry name" value="ANKYRIN"/>
</dbReference>
<dbReference type="AlphaFoldDB" id="A0A8J6CFW2"/>
<dbReference type="OrthoDB" id="566830at2759"/>
<dbReference type="Proteomes" id="UP000751190">
    <property type="component" value="Unassembled WGS sequence"/>
</dbReference>
<feature type="region of interest" description="Disordered" evidence="4">
    <location>
        <begin position="241"/>
        <end position="337"/>
    </location>
</feature>
<feature type="compositionally biased region" description="Low complexity" evidence="4">
    <location>
        <begin position="298"/>
        <end position="324"/>
    </location>
</feature>
<feature type="compositionally biased region" description="Pro residues" evidence="4">
    <location>
        <begin position="280"/>
        <end position="289"/>
    </location>
</feature>